<organism evidence="1 2">
    <name type="scientific">Leptospira interrogans serovar Manilae</name>
    <dbReference type="NCBI Taxonomy" id="214675"/>
    <lineage>
        <taxon>Bacteria</taxon>
        <taxon>Pseudomonadati</taxon>
        <taxon>Spirochaetota</taxon>
        <taxon>Spirochaetia</taxon>
        <taxon>Leptospirales</taxon>
        <taxon>Leptospiraceae</taxon>
        <taxon>Leptospira</taxon>
    </lineage>
</organism>
<gene>
    <name evidence="1" type="ORF">LMANV2_230060</name>
</gene>
<proteinExistence type="predicted"/>
<dbReference type="AlphaFoldDB" id="A0AAQ1NX10"/>
<name>A0AAQ1NX10_LEPIR</name>
<evidence type="ECO:0000313" key="1">
    <source>
        <dbReference type="EMBL" id="SOR60945.1"/>
    </source>
</evidence>
<sequence length="55" mass="6519">MQKFENEKLASNNLDGFYILLKIYKILIYHFIFQSSFPNAQFLNGSFTSESEHRV</sequence>
<dbReference type="EMBL" id="OEJX01000016">
    <property type="protein sequence ID" value="SOR60945.1"/>
    <property type="molecule type" value="Genomic_DNA"/>
</dbReference>
<comment type="caution">
    <text evidence="1">The sequence shown here is derived from an EMBL/GenBank/DDBJ whole genome shotgun (WGS) entry which is preliminary data.</text>
</comment>
<protein>
    <submittedName>
        <fullName evidence="1">Uncharacterized protein</fullName>
    </submittedName>
</protein>
<evidence type="ECO:0000313" key="2">
    <source>
        <dbReference type="Proteomes" id="UP000234460"/>
    </source>
</evidence>
<dbReference type="Proteomes" id="UP000234460">
    <property type="component" value="Chromosome LMANV2"/>
</dbReference>
<reference evidence="1 2" key="1">
    <citation type="submission" date="2017-11" db="EMBL/GenBank/DDBJ databases">
        <authorList>
            <person name="Lechat P."/>
        </authorList>
    </citation>
    <scope>NUCLEOTIDE SEQUENCE [LARGE SCALE GENOMIC DNA]</scope>
    <source>
        <strain evidence="1">L495</strain>
    </source>
</reference>
<accession>A0AAQ1NX10</accession>